<proteinExistence type="predicted"/>
<dbReference type="Proteomes" id="UP001552299">
    <property type="component" value="Unassembled WGS sequence"/>
</dbReference>
<gene>
    <name evidence="1" type="ORF">M5K25_018850</name>
</gene>
<name>A0ABD0UD85_DENTH</name>
<dbReference type="EMBL" id="JANQDX010000015">
    <property type="protein sequence ID" value="KAL0910765.1"/>
    <property type="molecule type" value="Genomic_DNA"/>
</dbReference>
<comment type="caution">
    <text evidence="1">The sequence shown here is derived from an EMBL/GenBank/DDBJ whole genome shotgun (WGS) entry which is preliminary data.</text>
</comment>
<reference evidence="1 2" key="1">
    <citation type="journal article" date="2024" name="Plant Biotechnol. J.">
        <title>Dendrobium thyrsiflorum genome and its molecular insights into genes involved in important horticultural traits.</title>
        <authorList>
            <person name="Chen B."/>
            <person name="Wang J.Y."/>
            <person name="Zheng P.J."/>
            <person name="Li K.L."/>
            <person name="Liang Y.M."/>
            <person name="Chen X.F."/>
            <person name="Zhang C."/>
            <person name="Zhao X."/>
            <person name="He X."/>
            <person name="Zhang G.Q."/>
            <person name="Liu Z.J."/>
            <person name="Xu Q."/>
        </authorList>
    </citation>
    <scope>NUCLEOTIDE SEQUENCE [LARGE SCALE GENOMIC DNA]</scope>
    <source>
        <strain evidence="1">GZMU011</strain>
    </source>
</reference>
<sequence>MAGSVKFSPLLVACNTLSSQSLILLLDGSKLLLISWKATCKPIPLGGLGIPYIPDLIFAYHYALIWRMLTSESLLAMFWKMKYISFWINNNCNTTSNWWKALRVYWEKMEPDIHLKVWNSCAFSFIWDP</sequence>
<protein>
    <submittedName>
        <fullName evidence="1">Uncharacterized protein</fullName>
    </submittedName>
</protein>
<accession>A0ABD0UD85</accession>
<keyword evidence="2" id="KW-1185">Reference proteome</keyword>
<organism evidence="1 2">
    <name type="scientific">Dendrobium thyrsiflorum</name>
    <name type="common">Pinecone-like raceme dendrobium</name>
    <name type="synonym">Orchid</name>
    <dbReference type="NCBI Taxonomy" id="117978"/>
    <lineage>
        <taxon>Eukaryota</taxon>
        <taxon>Viridiplantae</taxon>
        <taxon>Streptophyta</taxon>
        <taxon>Embryophyta</taxon>
        <taxon>Tracheophyta</taxon>
        <taxon>Spermatophyta</taxon>
        <taxon>Magnoliopsida</taxon>
        <taxon>Liliopsida</taxon>
        <taxon>Asparagales</taxon>
        <taxon>Orchidaceae</taxon>
        <taxon>Epidendroideae</taxon>
        <taxon>Malaxideae</taxon>
        <taxon>Dendrobiinae</taxon>
        <taxon>Dendrobium</taxon>
    </lineage>
</organism>
<evidence type="ECO:0000313" key="1">
    <source>
        <dbReference type="EMBL" id="KAL0910765.1"/>
    </source>
</evidence>
<evidence type="ECO:0000313" key="2">
    <source>
        <dbReference type="Proteomes" id="UP001552299"/>
    </source>
</evidence>
<dbReference type="AlphaFoldDB" id="A0ABD0UD85"/>